<comment type="caution">
    <text evidence="5">The sequence shown here is derived from an EMBL/GenBank/DDBJ whole genome shotgun (WGS) entry which is preliminary data.</text>
</comment>
<keyword evidence="2" id="KW-0456">Lyase</keyword>
<accession>A0ABW8SVF7</accession>
<evidence type="ECO:0000256" key="3">
    <source>
        <dbReference type="ARBA" id="ARBA00038493"/>
    </source>
</evidence>
<name>A0ABW8SVF7_9BACT</name>
<keyword evidence="1" id="KW-0346">Stress response</keyword>
<evidence type="ECO:0000256" key="1">
    <source>
        <dbReference type="ARBA" id="ARBA00023016"/>
    </source>
</evidence>
<protein>
    <submittedName>
        <fullName evidence="5">Type 1 glutamine amidotransferase domain-containing protein</fullName>
    </submittedName>
</protein>
<keyword evidence="5" id="KW-0315">Glutamine amidotransferase</keyword>
<dbReference type="InterPro" id="IPR029062">
    <property type="entry name" value="Class_I_gatase-like"/>
</dbReference>
<evidence type="ECO:0000256" key="2">
    <source>
        <dbReference type="ARBA" id="ARBA00023239"/>
    </source>
</evidence>
<proteinExistence type="inferred from homology"/>
<dbReference type="PANTHER" id="PTHR48094:SF11">
    <property type="entry name" value="GLUTATHIONE-INDEPENDENT GLYOXALASE HSP31-RELATED"/>
    <property type="match status" value="1"/>
</dbReference>
<dbReference type="Proteomes" id="UP001623559">
    <property type="component" value="Unassembled WGS sequence"/>
</dbReference>
<dbReference type="CDD" id="cd03141">
    <property type="entry name" value="GATase1_Hsp31_like"/>
    <property type="match status" value="1"/>
</dbReference>
<dbReference type="InterPro" id="IPR050325">
    <property type="entry name" value="Prot/Nucl_acid_deglycase"/>
</dbReference>
<dbReference type="InterPro" id="IPR002818">
    <property type="entry name" value="DJ-1/PfpI"/>
</dbReference>
<evidence type="ECO:0000259" key="4">
    <source>
        <dbReference type="Pfam" id="PF01965"/>
    </source>
</evidence>
<evidence type="ECO:0000313" key="6">
    <source>
        <dbReference type="Proteomes" id="UP001623559"/>
    </source>
</evidence>
<dbReference type="PANTHER" id="PTHR48094">
    <property type="entry name" value="PROTEIN/NUCLEIC ACID DEGLYCASE DJ-1-RELATED"/>
    <property type="match status" value="1"/>
</dbReference>
<reference evidence="5 6" key="1">
    <citation type="submission" date="2024-07" db="EMBL/GenBank/DDBJ databases">
        <authorList>
            <person name="Pitt A."/>
            <person name="Hahn M.W."/>
        </authorList>
    </citation>
    <scope>NUCLEOTIDE SEQUENCE [LARGE SCALE GENOMIC DNA]</scope>
    <source>
        <strain evidence="5 6">2-AUSEE-184A6</strain>
    </source>
</reference>
<dbReference type="EMBL" id="JBEWZG010000002">
    <property type="protein sequence ID" value="MFL0206359.1"/>
    <property type="molecule type" value="Genomic_DNA"/>
</dbReference>
<feature type="domain" description="DJ-1/PfpI" evidence="4">
    <location>
        <begin position="27"/>
        <end position="223"/>
    </location>
</feature>
<dbReference type="RefSeq" id="WP_406777936.1">
    <property type="nucleotide sequence ID" value="NZ_JBEWZG010000002.1"/>
</dbReference>
<evidence type="ECO:0000313" key="5">
    <source>
        <dbReference type="EMBL" id="MFL0206359.1"/>
    </source>
</evidence>
<dbReference type="Gene3D" id="3.40.50.880">
    <property type="match status" value="1"/>
</dbReference>
<dbReference type="Pfam" id="PF01965">
    <property type="entry name" value="DJ-1_PfpI"/>
    <property type="match status" value="1"/>
</dbReference>
<gene>
    <name evidence="5" type="ORF">V7S74_06350</name>
</gene>
<comment type="similarity">
    <text evidence="3">Belongs to the peptidase C56 family. HSP31-like subfamily.</text>
</comment>
<organism evidence="5 6">
    <name type="scientific">Aquirufa novilacunae</name>
    <dbReference type="NCBI Taxonomy" id="3139305"/>
    <lineage>
        <taxon>Bacteria</taxon>
        <taxon>Pseudomonadati</taxon>
        <taxon>Bacteroidota</taxon>
        <taxon>Cytophagia</taxon>
        <taxon>Cytophagales</taxon>
        <taxon>Flectobacillaceae</taxon>
        <taxon>Aquirufa</taxon>
    </lineage>
</organism>
<sequence>MKNNILIVVTSVSCYKNTQLKTGLWLSEITHFYSQFKEQGCDITIASPQGGDTPVDPESLNTLFMDSVSKKCWQDETFRKLLQNTKCLKDVSGNHFDVVYLTGGHGTMYDFPYNENLQNIIKVHYEKGKIIAAICHGVCGLLNVKLSNSKNLISGKKITGFNWFEESLARRKKVVPFNLENEIKKRTNYYKKAVLPMTSLVVVDENLITGQNPFSSKEIANIIFKEVKNLNSK</sequence>
<dbReference type="SUPFAM" id="SSF52317">
    <property type="entry name" value="Class I glutamine amidotransferase-like"/>
    <property type="match status" value="1"/>
</dbReference>